<protein>
    <recommendedName>
        <fullName evidence="9">EGF-like domain-containing protein</fullName>
    </recommendedName>
</protein>
<dbReference type="InterPro" id="IPR055463">
    <property type="entry name" value="DUF7035"/>
</dbReference>
<evidence type="ECO:0000259" key="4">
    <source>
        <dbReference type="Pfam" id="PF23034"/>
    </source>
</evidence>
<evidence type="ECO:0000259" key="5">
    <source>
        <dbReference type="Pfam" id="PF24893"/>
    </source>
</evidence>
<evidence type="ECO:0000259" key="3">
    <source>
        <dbReference type="Pfam" id="PF23033"/>
    </source>
</evidence>
<dbReference type="Pfam" id="PF24893">
    <property type="entry name" value="DUF7743"/>
    <property type="match status" value="1"/>
</dbReference>
<evidence type="ECO:0000259" key="2">
    <source>
        <dbReference type="Pfam" id="PF22933"/>
    </source>
</evidence>
<dbReference type="InterPro" id="IPR057709">
    <property type="entry name" value="DUF7949"/>
</dbReference>
<dbReference type="InterPro" id="IPR056645">
    <property type="entry name" value="DUF7743"/>
</dbReference>
<dbReference type="PANTHER" id="PTHR31378:SF17">
    <property type="match status" value="1"/>
</dbReference>
<dbReference type="Pfam" id="PF23033">
    <property type="entry name" value="DUF7034"/>
    <property type="match status" value="1"/>
</dbReference>
<comment type="caution">
    <text evidence="7">The sequence shown here is derived from an EMBL/GenBank/DDBJ whole genome shotgun (WGS) entry which is preliminary data.</text>
</comment>
<evidence type="ECO:0000313" key="8">
    <source>
        <dbReference type="Proteomes" id="UP000076078"/>
    </source>
</evidence>
<proteinExistence type="predicted"/>
<dbReference type="InterPro" id="IPR055462">
    <property type="entry name" value="DUF7034"/>
</dbReference>
<feature type="domain" description="DUF7034" evidence="3">
    <location>
        <begin position="744"/>
        <end position="836"/>
    </location>
</feature>
<dbReference type="OrthoDB" id="6130531at2759"/>
<keyword evidence="1" id="KW-0472">Membrane</keyword>
<keyword evidence="8" id="KW-1185">Reference proteome</keyword>
<accession>A0A151ZC74</accession>
<feature type="transmembrane region" description="Helical" evidence="1">
    <location>
        <begin position="1236"/>
        <end position="1259"/>
    </location>
</feature>
<evidence type="ECO:0008006" key="9">
    <source>
        <dbReference type="Google" id="ProtNLM"/>
    </source>
</evidence>
<dbReference type="Pfam" id="PF25820">
    <property type="entry name" value="DUF7949"/>
    <property type="match status" value="1"/>
</dbReference>
<name>A0A151ZC74_TIELA</name>
<evidence type="ECO:0000259" key="6">
    <source>
        <dbReference type="Pfam" id="PF25820"/>
    </source>
</evidence>
<keyword evidence="1" id="KW-1133">Transmembrane helix</keyword>
<feature type="domain" description="DUF7743" evidence="5">
    <location>
        <begin position="365"/>
        <end position="462"/>
    </location>
</feature>
<feature type="domain" description="ComC supersandwich" evidence="2">
    <location>
        <begin position="1008"/>
        <end position="1208"/>
    </location>
</feature>
<dbReference type="EMBL" id="LODT01000034">
    <property type="protein sequence ID" value="KYQ91541.1"/>
    <property type="molecule type" value="Genomic_DNA"/>
</dbReference>
<dbReference type="InParanoid" id="A0A151ZC74"/>
<dbReference type="PANTHER" id="PTHR31378">
    <property type="entry name" value="EGF-LIKE DOMAIN-CONTAINING PROTEIN-RELATED-RELATED"/>
    <property type="match status" value="1"/>
</dbReference>
<dbReference type="Pfam" id="PF22933">
    <property type="entry name" value="ComC_SSD"/>
    <property type="match status" value="1"/>
</dbReference>
<feature type="domain" description="DUF7949" evidence="6">
    <location>
        <begin position="945"/>
        <end position="979"/>
    </location>
</feature>
<organism evidence="7 8">
    <name type="scientific">Tieghemostelium lacteum</name>
    <name type="common">Slime mold</name>
    <name type="synonym">Dictyostelium lacteum</name>
    <dbReference type="NCBI Taxonomy" id="361077"/>
    <lineage>
        <taxon>Eukaryota</taxon>
        <taxon>Amoebozoa</taxon>
        <taxon>Evosea</taxon>
        <taxon>Eumycetozoa</taxon>
        <taxon>Dictyostelia</taxon>
        <taxon>Dictyosteliales</taxon>
        <taxon>Raperosteliaceae</taxon>
        <taxon>Tieghemostelium</taxon>
    </lineage>
</organism>
<keyword evidence="1" id="KW-0812">Transmembrane</keyword>
<dbReference type="InterPro" id="IPR054484">
    <property type="entry name" value="ComC_SSD"/>
</dbReference>
<dbReference type="Proteomes" id="UP000076078">
    <property type="component" value="Unassembled WGS sequence"/>
</dbReference>
<gene>
    <name evidence="7" type="ORF">DLAC_07303</name>
</gene>
<reference evidence="7 8" key="1">
    <citation type="submission" date="2015-12" db="EMBL/GenBank/DDBJ databases">
        <title>Dictyostelia acquired genes for synthesis and detection of signals that induce cell-type specialization by lateral gene transfer from prokaryotes.</title>
        <authorList>
            <person name="Gloeckner G."/>
            <person name="Schaap P."/>
        </authorList>
    </citation>
    <scope>NUCLEOTIDE SEQUENCE [LARGE SCALE GENOMIC DNA]</scope>
    <source>
        <strain evidence="7 8">TK</strain>
    </source>
</reference>
<evidence type="ECO:0000313" key="7">
    <source>
        <dbReference type="EMBL" id="KYQ91541.1"/>
    </source>
</evidence>
<dbReference type="Pfam" id="PF23034">
    <property type="entry name" value="DUF7035"/>
    <property type="match status" value="1"/>
</dbReference>
<sequence>MVNSTLGSAVSIYYKSERLIYAEIRVTPYFNTNGTFELSLFEGNVQLYPLEPVLQYSCITMPYPLVNSNSGYAKWSNSGQDGYYETYLNLNLQKQIDLLLTGPNALVQYLPNDIYQCTFEQFSFQILKIRCWLSWISSNQVIPSLKIQIKDSTSSRISQFEIPSFLGNETREPVIASAVYFPHISSTNPYSDFYVLYKVSNFKNSFCSLMVSNPTTYYGKIVEGTANDKMYLFYKVFLDRFDSYQVSLATSKNYTVYFQTPIQTQTIDSQLVENIPPYEIQQPSLYMSKLNITGTQLYTFPVTITNNLFKKVLEFQYPYGLISQINGDVLTYLYQYLPQWKRTDLNAYRSYSSTPLFTTILNASIDSIKPEFKTLRFTSVGFQKIVIQIQATDAECGIFNIKVFDFIELTAKDLVNGTTTQNGTWEKFVDFQMQSTFLYGWQSLTAYDCAGNEVKYDVFNFIPPIEGYFPTFHDKYEQSLRTITTVFFTLNNVPLTGIGCKNSLFINFTNSHQEDIIRMEFQTFELNSFGYWNKELAMFQVDFELPMNLFTGEIPYNIYYRTLKYDSIYFQPSGHLYVHSDVADQMAPLITAIYPGDPHPELKLTWILTIEDKVNGFSHGFVNITGELDPNNPYTVKLAAVEPFKPVANYTVSIEIPKPCRTQFYRFTYIELVDRGGYKSVFNDLEKVRSVDPLNPPAFKYISPLMKLLSNAELWFSQFYCPYNNTDYQPPQVTWCSAWDNQVNIDTSHFERDLIINFTITDDAHPISLRHTPYCYLHAMLFDTVSTRARFLSDETTELSANLSCHFNVPYGFGYPNSIVYFSISGFSDIMLNVGSSPKGVNNTIEVNFPRWYAIIDTVYPIPPRPDGLLTIVGKNLQATESVQINYFNHTKILPAEENINNFDTIVVVKVNPLILIKDIVITFPKLSNRYNVPNYYIPPPKFDCPGAPQCGGPSNGRCTVKGCECVSPWTGLDCLSQIIVIPPIIDPSNPGTENNFNTTLPNGQTITLKTLISVVSLVELDRNGASLKEFKLVTWVYRNTTSPDTKIQEFTYQSQISNIITTNVKVTVQYYHEATTIYFANEKLDMLPSTMKYKIEVSKFNFASPLNTLRVVMNATIQTNDIKESCSVQESGDSPNSAQSEYVKLQMESNSLYGRFIKRGLIDNRVQAVSNTISSNNASVGVSTTTIGINIPHYMYSAILDPDFSVLIDTISAQDKDNSQCFSNSNSSKLTKVQIAGIVIGAILGTICIVFAAFYLFYKKRMNRISIEKFNEKINRLSLQQS</sequence>
<evidence type="ECO:0000256" key="1">
    <source>
        <dbReference type="SAM" id="Phobius"/>
    </source>
</evidence>
<feature type="domain" description="DUF7035" evidence="4">
    <location>
        <begin position="583"/>
        <end position="721"/>
    </location>
</feature>